<keyword evidence="6 8" id="KW-0342">GTP-binding</keyword>
<comment type="domain">
    <text evidence="8">The N-terminal domain determines nucleotide recognition and specific binding, while the C-terminal domain determines the specific binding to the target protein.</text>
</comment>
<comment type="catalytic activity">
    <reaction evidence="8">
        <text>Mo-molybdopterin + GTP + H(+) = Mo-molybdopterin guanine dinucleotide + diphosphate</text>
        <dbReference type="Rhea" id="RHEA:34243"/>
        <dbReference type="ChEBI" id="CHEBI:15378"/>
        <dbReference type="ChEBI" id="CHEBI:33019"/>
        <dbReference type="ChEBI" id="CHEBI:37565"/>
        <dbReference type="ChEBI" id="CHEBI:71302"/>
        <dbReference type="ChEBI" id="CHEBI:71310"/>
        <dbReference type="EC" id="2.7.7.77"/>
    </reaction>
</comment>
<dbReference type="EMBL" id="CBXV010000008">
    <property type="protein sequence ID" value="CDM66620.1"/>
    <property type="molecule type" value="Genomic_DNA"/>
</dbReference>
<comment type="cofactor">
    <cofactor evidence="8">
        <name>Mg(2+)</name>
        <dbReference type="ChEBI" id="CHEBI:18420"/>
    </cofactor>
</comment>
<feature type="binding site" evidence="8">
    <location>
        <position position="30"/>
    </location>
    <ligand>
        <name>GTP</name>
        <dbReference type="ChEBI" id="CHEBI:37565"/>
    </ligand>
</feature>
<sequence length="207" mass="22436">MFDQSPPTIPSEIDGFILVGGASKRMGRDKAKLKLGALDFIERVARAMAPVTRDLRLVSSRARSGPWPLPTVYDLYPDCGALGGIHAALSASRSPWTLIVACDLPFITTEFLALLVQARSASEAIVPIQADGRAQPLCALYKSQPCLKRASALLRSGERRVGALLERLDVRYIASEEYAHLPGAERLLFNVNSPTDYARASALEQAS</sequence>
<keyword evidence="4 8" id="KW-0547">Nucleotide-binding</keyword>
<dbReference type="Gene3D" id="3.90.550.10">
    <property type="entry name" value="Spore Coat Polysaccharide Biosynthesis Protein SpsA, Chain A"/>
    <property type="match status" value="1"/>
</dbReference>
<evidence type="ECO:0000256" key="1">
    <source>
        <dbReference type="ARBA" id="ARBA00022490"/>
    </source>
</evidence>
<dbReference type="InterPro" id="IPR013482">
    <property type="entry name" value="Molybde_CF_guanTrfase"/>
</dbReference>
<evidence type="ECO:0000256" key="7">
    <source>
        <dbReference type="ARBA" id="ARBA00023150"/>
    </source>
</evidence>
<dbReference type="Proteomes" id="UP000031518">
    <property type="component" value="Unassembled WGS sequence"/>
</dbReference>
<dbReference type="AlphaFoldDB" id="A0A0B6X2U9"/>
<dbReference type="Pfam" id="PF12804">
    <property type="entry name" value="NTP_transf_3"/>
    <property type="match status" value="1"/>
</dbReference>
<keyword evidence="2 8" id="KW-0808">Transferase</keyword>
<keyword evidence="7 8" id="KW-0501">Molybdenum cofactor biosynthesis</keyword>
<feature type="binding site" evidence="8">
    <location>
        <position position="103"/>
    </location>
    <ligand>
        <name>GTP</name>
        <dbReference type="ChEBI" id="CHEBI:37565"/>
    </ligand>
</feature>
<dbReference type="OrthoDB" id="9788394at2"/>
<keyword evidence="10" id="KW-0548">Nucleotidyltransferase</keyword>
<keyword evidence="3 8" id="KW-0479">Metal-binding</keyword>
<keyword evidence="11" id="KW-1185">Reference proteome</keyword>
<dbReference type="EC" id="2.7.7.77" evidence="8"/>
<comment type="subcellular location">
    <subcellularLocation>
        <location evidence="8">Cytoplasm</location>
    </subcellularLocation>
</comment>
<feature type="binding site" evidence="8">
    <location>
        <position position="74"/>
    </location>
    <ligand>
        <name>GTP</name>
        <dbReference type="ChEBI" id="CHEBI:37565"/>
    </ligand>
</feature>
<evidence type="ECO:0000259" key="9">
    <source>
        <dbReference type="Pfam" id="PF12804"/>
    </source>
</evidence>
<feature type="domain" description="MobA-like NTP transferase" evidence="9">
    <location>
        <begin position="15"/>
        <end position="167"/>
    </location>
</feature>
<feature type="binding site" evidence="8">
    <location>
        <begin position="18"/>
        <end position="20"/>
    </location>
    <ligand>
        <name>GTP</name>
        <dbReference type="ChEBI" id="CHEBI:37565"/>
    </ligand>
</feature>
<gene>
    <name evidence="8" type="primary">mobA</name>
    <name evidence="10" type="ORF">PYK22_02652</name>
</gene>
<evidence type="ECO:0000256" key="3">
    <source>
        <dbReference type="ARBA" id="ARBA00022723"/>
    </source>
</evidence>
<dbReference type="InterPro" id="IPR029044">
    <property type="entry name" value="Nucleotide-diphossugar_trans"/>
</dbReference>
<dbReference type="GO" id="GO:0005525">
    <property type="term" value="F:GTP binding"/>
    <property type="evidence" value="ECO:0007669"/>
    <property type="project" value="UniProtKB-UniRule"/>
</dbReference>
<dbReference type="HAMAP" id="MF_00316">
    <property type="entry name" value="MobA"/>
    <property type="match status" value="1"/>
</dbReference>
<dbReference type="PANTHER" id="PTHR19136">
    <property type="entry name" value="MOLYBDENUM COFACTOR GUANYLYLTRANSFERASE"/>
    <property type="match status" value="1"/>
</dbReference>
<dbReference type="CDD" id="cd02503">
    <property type="entry name" value="MobA"/>
    <property type="match status" value="1"/>
</dbReference>
<dbReference type="GO" id="GO:0006777">
    <property type="term" value="P:Mo-molybdopterin cofactor biosynthetic process"/>
    <property type="evidence" value="ECO:0007669"/>
    <property type="project" value="UniProtKB-KW"/>
</dbReference>
<evidence type="ECO:0000256" key="2">
    <source>
        <dbReference type="ARBA" id="ARBA00022679"/>
    </source>
</evidence>
<evidence type="ECO:0000256" key="4">
    <source>
        <dbReference type="ARBA" id="ARBA00022741"/>
    </source>
</evidence>
<keyword evidence="1 8" id="KW-0963">Cytoplasm</keyword>
<dbReference type="RefSeq" id="WP_041977999.1">
    <property type="nucleotide sequence ID" value="NZ_CBXV010000008.1"/>
</dbReference>
<comment type="caution">
    <text evidence="8">Lacks conserved residue(s) required for the propagation of feature annotation.</text>
</comment>
<feature type="binding site" evidence="8">
    <location>
        <position position="103"/>
    </location>
    <ligand>
        <name>Mg(2+)</name>
        <dbReference type="ChEBI" id="CHEBI:18420"/>
    </ligand>
</feature>
<reference evidence="10 11" key="1">
    <citation type="submission" date="2013-12" db="EMBL/GenBank/DDBJ databases">
        <authorList>
            <person name="Stott M."/>
        </authorList>
    </citation>
    <scope>NUCLEOTIDE SEQUENCE [LARGE SCALE GENOMIC DNA]</scope>
    <source>
        <strain evidence="10 11">K22</strain>
    </source>
</reference>
<evidence type="ECO:0000313" key="10">
    <source>
        <dbReference type="EMBL" id="CDM66620.1"/>
    </source>
</evidence>
<evidence type="ECO:0000256" key="6">
    <source>
        <dbReference type="ARBA" id="ARBA00023134"/>
    </source>
</evidence>
<dbReference type="SUPFAM" id="SSF53448">
    <property type="entry name" value="Nucleotide-diphospho-sugar transferases"/>
    <property type="match status" value="1"/>
</dbReference>
<dbReference type="PANTHER" id="PTHR19136:SF81">
    <property type="entry name" value="MOLYBDENUM COFACTOR GUANYLYLTRANSFERASE"/>
    <property type="match status" value="1"/>
</dbReference>
<dbReference type="InterPro" id="IPR025877">
    <property type="entry name" value="MobA-like_NTP_Trfase"/>
</dbReference>
<dbReference type="GO" id="GO:0046872">
    <property type="term" value="F:metal ion binding"/>
    <property type="evidence" value="ECO:0007669"/>
    <property type="project" value="UniProtKB-KW"/>
</dbReference>
<dbReference type="GO" id="GO:0061603">
    <property type="term" value="F:molybdenum cofactor guanylyltransferase activity"/>
    <property type="evidence" value="ECO:0007669"/>
    <property type="project" value="UniProtKB-EC"/>
</dbReference>
<comment type="function">
    <text evidence="8">Transfers a GMP moiety from GTP to Mo-molybdopterin (Mo-MPT) cofactor (Moco or molybdenum cofactor) to form Mo-molybdopterin guanine dinucleotide (Mo-MGD) cofactor.</text>
</comment>
<reference evidence="10 11" key="2">
    <citation type="submission" date="2015-01" db="EMBL/GenBank/DDBJ databases">
        <title>Complete genome sequence of Pyrinomonas methylaliphatogenes type strain K22T.</title>
        <authorList>
            <person name="Lee K.C.Y."/>
            <person name="Power J.F."/>
            <person name="Dunfield P.F."/>
            <person name="Morgan X.C."/>
            <person name="Huttenhower C."/>
            <person name="Stott M.B."/>
        </authorList>
    </citation>
    <scope>NUCLEOTIDE SEQUENCE [LARGE SCALE GENOMIC DNA]</scope>
    <source>
        <strain evidence="10 11">K22</strain>
    </source>
</reference>
<evidence type="ECO:0000313" key="11">
    <source>
        <dbReference type="Proteomes" id="UP000031518"/>
    </source>
</evidence>
<evidence type="ECO:0000256" key="5">
    <source>
        <dbReference type="ARBA" id="ARBA00022842"/>
    </source>
</evidence>
<dbReference type="GO" id="GO:0005737">
    <property type="term" value="C:cytoplasm"/>
    <property type="evidence" value="ECO:0007669"/>
    <property type="project" value="UniProtKB-SubCell"/>
</dbReference>
<name>A0A0B6X2U9_9BACT</name>
<organism evidence="10 11">
    <name type="scientific">Pyrinomonas methylaliphatogenes</name>
    <dbReference type="NCBI Taxonomy" id="454194"/>
    <lineage>
        <taxon>Bacteria</taxon>
        <taxon>Pseudomonadati</taxon>
        <taxon>Acidobacteriota</taxon>
        <taxon>Blastocatellia</taxon>
        <taxon>Blastocatellales</taxon>
        <taxon>Pyrinomonadaceae</taxon>
        <taxon>Pyrinomonas</taxon>
    </lineage>
</organism>
<dbReference type="STRING" id="454194.PYK22_02652"/>
<comment type="similarity">
    <text evidence="8">Belongs to the MobA family.</text>
</comment>
<proteinExistence type="inferred from homology"/>
<accession>A0A0B6X2U9</accession>
<keyword evidence="5 8" id="KW-0460">Magnesium</keyword>
<protein>
    <recommendedName>
        <fullName evidence="8">Probable molybdenum cofactor guanylyltransferase</fullName>
        <shortName evidence="8">MoCo guanylyltransferase</shortName>
        <ecNumber evidence="8">2.7.7.77</ecNumber>
    </recommendedName>
    <alternativeName>
        <fullName evidence="8">GTP:molybdopterin guanylyltransferase</fullName>
    </alternativeName>
    <alternativeName>
        <fullName evidence="8">Mo-MPT guanylyltransferase</fullName>
    </alternativeName>
    <alternativeName>
        <fullName evidence="8">Molybdopterin guanylyltransferase</fullName>
    </alternativeName>
    <alternativeName>
        <fullName evidence="8">Molybdopterin-guanine dinucleotide synthase</fullName>
        <shortName evidence="8">MGD synthase</shortName>
    </alternativeName>
</protein>
<evidence type="ECO:0000256" key="8">
    <source>
        <dbReference type="HAMAP-Rule" id="MF_00316"/>
    </source>
</evidence>